<feature type="compositionally biased region" description="Basic and acidic residues" evidence="5">
    <location>
        <begin position="543"/>
        <end position="554"/>
    </location>
</feature>
<dbReference type="OMA" id="DEYSAGH"/>
<evidence type="ECO:0000256" key="3">
    <source>
        <dbReference type="ARBA" id="ARBA00022473"/>
    </source>
</evidence>
<dbReference type="InterPro" id="IPR035969">
    <property type="entry name" value="Rab-GAP_TBC_sf"/>
</dbReference>
<dbReference type="EMBL" id="VRMN01000002">
    <property type="protein sequence ID" value="KAA8496885.1"/>
    <property type="molecule type" value="Genomic_DNA"/>
</dbReference>
<dbReference type="PROSITE" id="PS50086">
    <property type="entry name" value="TBC_RABGAP"/>
    <property type="match status" value="1"/>
</dbReference>
<dbReference type="Pfam" id="PF00566">
    <property type="entry name" value="RabGAP-TBC"/>
    <property type="match status" value="1"/>
</dbReference>
<dbReference type="SUPFAM" id="SSF52821">
    <property type="entry name" value="Rhodanese/Cell cycle control phosphatase"/>
    <property type="match status" value="1"/>
</dbReference>
<feature type="domain" description="Rhodanese" evidence="7">
    <location>
        <begin position="365"/>
        <end position="465"/>
    </location>
</feature>
<dbReference type="PANTHER" id="PTHR13297">
    <property type="entry name" value="TBC1 DOMAIN FAMILY MEMBER 23-RELATED"/>
    <property type="match status" value="1"/>
</dbReference>
<dbReference type="GO" id="GO:0099041">
    <property type="term" value="P:vesicle tethering to Golgi"/>
    <property type="evidence" value="ECO:0007669"/>
    <property type="project" value="TreeGrafter"/>
</dbReference>
<keyword evidence="9" id="KW-1185">Reference proteome</keyword>
<dbReference type="GO" id="GO:0005802">
    <property type="term" value="C:trans-Golgi network"/>
    <property type="evidence" value="ECO:0007669"/>
    <property type="project" value="TreeGrafter"/>
</dbReference>
<dbReference type="InterPro" id="IPR001763">
    <property type="entry name" value="Rhodanese-like_dom"/>
</dbReference>
<gene>
    <name evidence="8" type="ORF">FVE85_0614</name>
</gene>
<comment type="caution">
    <text evidence="8">The sequence shown here is derived from an EMBL/GenBank/DDBJ whole genome shotgun (WGS) entry which is preliminary data.</text>
</comment>
<feature type="compositionally biased region" description="Gly residues" evidence="5">
    <location>
        <begin position="582"/>
        <end position="595"/>
    </location>
</feature>
<accession>A0A5J4Z0E4</accession>
<comment type="subcellular location">
    <subcellularLocation>
        <location evidence="1">Golgi apparatus</location>
        <location evidence="1">trans-Golgi network</location>
    </subcellularLocation>
</comment>
<name>A0A5J4Z0E4_PORPP</name>
<reference evidence="9" key="1">
    <citation type="journal article" date="2019" name="Nat. Commun.">
        <title>Expansion of phycobilisome linker gene families in mesophilic red algae.</title>
        <authorList>
            <person name="Lee J."/>
            <person name="Kim D."/>
            <person name="Bhattacharya D."/>
            <person name="Yoon H.S."/>
        </authorList>
    </citation>
    <scope>NUCLEOTIDE SEQUENCE [LARGE SCALE GENOMIC DNA]</scope>
    <source>
        <strain evidence="9">CCMP 1328</strain>
    </source>
</reference>
<evidence type="ECO:0000313" key="8">
    <source>
        <dbReference type="EMBL" id="KAA8496885.1"/>
    </source>
</evidence>
<evidence type="ECO:0000256" key="1">
    <source>
        <dbReference type="ARBA" id="ARBA00004601"/>
    </source>
</evidence>
<protein>
    <recommendedName>
        <fullName evidence="2">TBC1 domain family member 23</fullName>
    </recommendedName>
</protein>
<organism evidence="8 9">
    <name type="scientific">Porphyridium purpureum</name>
    <name type="common">Red alga</name>
    <name type="synonym">Porphyridium cruentum</name>
    <dbReference type="NCBI Taxonomy" id="35688"/>
    <lineage>
        <taxon>Eukaryota</taxon>
        <taxon>Rhodophyta</taxon>
        <taxon>Bangiophyceae</taxon>
        <taxon>Porphyridiales</taxon>
        <taxon>Porphyridiaceae</taxon>
        <taxon>Porphyridium</taxon>
    </lineage>
</organism>
<dbReference type="InterPro" id="IPR039755">
    <property type="entry name" value="TBC1D23"/>
</dbReference>
<dbReference type="PANTHER" id="PTHR13297:SF5">
    <property type="entry name" value="TBC1 DOMAIN FAMILY MEMBER 23"/>
    <property type="match status" value="1"/>
</dbReference>
<feature type="domain" description="Rab-GAP TBC" evidence="6">
    <location>
        <begin position="48"/>
        <end position="245"/>
    </location>
</feature>
<keyword evidence="3" id="KW-0217">Developmental protein</keyword>
<evidence type="ECO:0000256" key="5">
    <source>
        <dbReference type="SAM" id="MobiDB-lite"/>
    </source>
</evidence>
<dbReference type="SMART" id="SM00450">
    <property type="entry name" value="RHOD"/>
    <property type="match status" value="1"/>
</dbReference>
<proteinExistence type="predicted"/>
<feature type="compositionally biased region" description="Polar residues" evidence="5">
    <location>
        <begin position="564"/>
        <end position="574"/>
    </location>
</feature>
<dbReference type="SMART" id="SM00164">
    <property type="entry name" value="TBC"/>
    <property type="match status" value="1"/>
</dbReference>
<dbReference type="PROSITE" id="PS50206">
    <property type="entry name" value="RHODANESE_3"/>
    <property type="match status" value="1"/>
</dbReference>
<dbReference type="InterPro" id="IPR036873">
    <property type="entry name" value="Rhodanese-like_dom_sf"/>
</dbReference>
<dbReference type="Proteomes" id="UP000324585">
    <property type="component" value="Unassembled WGS sequence"/>
</dbReference>
<evidence type="ECO:0000256" key="4">
    <source>
        <dbReference type="ARBA" id="ARBA00023034"/>
    </source>
</evidence>
<dbReference type="AlphaFoldDB" id="A0A5J4Z0E4"/>
<evidence type="ECO:0000313" key="9">
    <source>
        <dbReference type="Proteomes" id="UP000324585"/>
    </source>
</evidence>
<evidence type="ECO:0000256" key="2">
    <source>
        <dbReference type="ARBA" id="ARBA00014207"/>
    </source>
</evidence>
<dbReference type="Gene3D" id="3.40.250.10">
    <property type="entry name" value="Rhodanese-like domain"/>
    <property type="match status" value="1"/>
</dbReference>
<dbReference type="SUPFAM" id="SSF47923">
    <property type="entry name" value="Ypt/Rab-GAP domain of gyp1p"/>
    <property type="match status" value="2"/>
</dbReference>
<dbReference type="Gene3D" id="1.10.472.80">
    <property type="entry name" value="Ypt/Rab-GAP domain of gyp1p, domain 3"/>
    <property type="match status" value="1"/>
</dbReference>
<dbReference type="Gene3D" id="1.10.8.270">
    <property type="entry name" value="putative rabgap domain of human tbc1 domain family member 14 like domains"/>
    <property type="match status" value="1"/>
</dbReference>
<evidence type="ECO:0000259" key="7">
    <source>
        <dbReference type="PROSITE" id="PS50206"/>
    </source>
</evidence>
<dbReference type="GO" id="GO:0005829">
    <property type="term" value="C:cytosol"/>
    <property type="evidence" value="ECO:0007669"/>
    <property type="project" value="GOC"/>
</dbReference>
<keyword evidence="4" id="KW-0333">Golgi apparatus</keyword>
<feature type="region of interest" description="Disordered" evidence="5">
    <location>
        <begin position="522"/>
        <end position="622"/>
    </location>
</feature>
<evidence type="ECO:0000259" key="6">
    <source>
        <dbReference type="PROSITE" id="PS50086"/>
    </source>
</evidence>
<dbReference type="GO" id="GO:0042147">
    <property type="term" value="P:retrograde transport, endosome to Golgi"/>
    <property type="evidence" value="ECO:0007669"/>
    <property type="project" value="InterPro"/>
</dbReference>
<dbReference type="CDD" id="cd00158">
    <property type="entry name" value="RHOD"/>
    <property type="match status" value="1"/>
</dbReference>
<sequence>MNVQDHEFVPEPTDLELLRKVKTRLLSIVVPGDLVQLRNLLVTTADGTCPHELRGTLWLHLLGITPEHVLAEEDPQQFALEARHAVRDDNSKEQIWKDVRRTRPSLMRFKEERVQNALLRLLSLFCERNSIEYIQGMNEILAPFVLLDDTGGNPRLVYALYNEFITKFATFLLEGSEQRMFNTLRIAFSFFARLFLYHDPELFWYLENQGMSVDLYTTSWFITIFARNFSLEILLKLWDLLVLEDHALGIYFFGLALVLDKKEHLKRVDPSALPEALMNLAPQDVSEVKRLWRKGSELRIRQTPSSYLRILLSRFSSHQRRGSRESVDQRKHAVHDAALEEMRHSSCLQVSLDETVLDRSFNMSFFLWDCRTREEFDSGHIAQAAYLPLDRLRASAPDKDLDLDHVLQICEPLKGSIHFCLVGSGYPELDALDAHALAFFLTQRKVPFVSVLRGGFKSIVYRVEEEDAVFQDMIGLSEFNLARYEAALKKRRTAFALSRANATEDQSDMHVPASASLDYDMQMVSSSSTRKESSSPKGSVKKSGRELKEDEEQKNAVGADGRPATSTASSTSWFRRTIFGQNTGGGGGGGCGRGGMLSPAGENNKTLVGPGSASPHQKQGQNLEPCKWKAHADAGWLDKSTISRPVNGIPEGFTVNIADPKVMQGVSLFPCYAAYQLTSLDNCDANHVGGDEEDDSSRLPPSISTDSFGTTRSNKLRRLFVGISKLYFLVLVPHESRPELLVLEVIRHLTDVHQVSFKKSKPEWLRFVLRTRYVFFKSEKTSKPNARGQSSNSGEELQMICHMASNVPACLQVLQQYMDQPSPEL</sequence>
<dbReference type="OrthoDB" id="4044at2759"/>
<dbReference type="InterPro" id="IPR000195">
    <property type="entry name" value="Rab-GAP-TBC_dom"/>
</dbReference>